<dbReference type="PANTHER" id="PTHR48099:SF5">
    <property type="entry name" value="C-1-TETRAHYDROFOLATE SYNTHASE, CYTOPLASMIC"/>
    <property type="match status" value="1"/>
</dbReference>
<keyword evidence="7 12" id="KW-0521">NADP</keyword>
<feature type="domain" description="Tetrahydrofolate dehydrogenase/cyclohydrolase NAD(P)-binding" evidence="14">
    <location>
        <begin position="140"/>
        <end position="284"/>
    </location>
</feature>
<keyword evidence="8 12" id="KW-0560">Oxidoreductase</keyword>
<dbReference type="AlphaFoldDB" id="A0A1G6D2Y5"/>
<evidence type="ECO:0000256" key="12">
    <source>
        <dbReference type="HAMAP-Rule" id="MF_01576"/>
    </source>
</evidence>
<comment type="catalytic activity">
    <reaction evidence="12">
        <text>(6R)-5,10-methylene-5,6,7,8-tetrahydrofolate + NADP(+) = (6R)-5,10-methenyltetrahydrofolate + NADPH</text>
        <dbReference type="Rhea" id="RHEA:22812"/>
        <dbReference type="ChEBI" id="CHEBI:15636"/>
        <dbReference type="ChEBI" id="CHEBI:57455"/>
        <dbReference type="ChEBI" id="CHEBI:57783"/>
        <dbReference type="ChEBI" id="CHEBI:58349"/>
        <dbReference type="EC" id="1.5.1.5"/>
    </reaction>
</comment>
<feature type="domain" description="Tetrahydrofolate dehydrogenase/cyclohydrolase catalytic" evidence="13">
    <location>
        <begin position="6"/>
        <end position="121"/>
    </location>
</feature>
<keyword evidence="10 12" id="KW-0486">Methionine biosynthesis</keyword>
<dbReference type="FunFam" id="3.40.50.720:FF:000094">
    <property type="entry name" value="Bifunctional protein FolD"/>
    <property type="match status" value="1"/>
</dbReference>
<comment type="subunit">
    <text evidence="2 12">Homodimer.</text>
</comment>
<proteinExistence type="inferred from homology"/>
<organism evidence="15 16">
    <name type="scientific">Desulfonatronum thiosulfatophilum</name>
    <dbReference type="NCBI Taxonomy" id="617002"/>
    <lineage>
        <taxon>Bacteria</taxon>
        <taxon>Pseudomonadati</taxon>
        <taxon>Thermodesulfobacteriota</taxon>
        <taxon>Desulfovibrionia</taxon>
        <taxon>Desulfovibrionales</taxon>
        <taxon>Desulfonatronaceae</taxon>
        <taxon>Desulfonatronum</taxon>
    </lineage>
</organism>
<comment type="similarity">
    <text evidence="12">Belongs to the tetrahydrofolate dehydrogenase/cyclohydrolase family.</text>
</comment>
<dbReference type="EMBL" id="FMXO01000010">
    <property type="protein sequence ID" value="SDB39468.1"/>
    <property type="molecule type" value="Genomic_DNA"/>
</dbReference>
<dbReference type="InterPro" id="IPR020867">
    <property type="entry name" value="THF_DH/CycHdrlase_CS"/>
</dbReference>
<dbReference type="GO" id="GO:0006164">
    <property type="term" value="P:purine nucleotide biosynthetic process"/>
    <property type="evidence" value="ECO:0007669"/>
    <property type="project" value="UniProtKB-KW"/>
</dbReference>
<comment type="pathway">
    <text evidence="1 12">One-carbon metabolism; tetrahydrofolate interconversion.</text>
</comment>
<evidence type="ECO:0000256" key="8">
    <source>
        <dbReference type="ARBA" id="ARBA00023002"/>
    </source>
</evidence>
<keyword evidence="4 12" id="KW-0028">Amino-acid biosynthesis</keyword>
<keyword evidence="5 12" id="KW-0658">Purine biosynthesis</keyword>
<dbReference type="InterPro" id="IPR036291">
    <property type="entry name" value="NAD(P)-bd_dom_sf"/>
</dbReference>
<dbReference type="FunFam" id="3.40.50.10860:FF:000005">
    <property type="entry name" value="C-1-tetrahydrofolate synthase, cytoplasmic, putative"/>
    <property type="match status" value="1"/>
</dbReference>
<protein>
    <recommendedName>
        <fullName evidence="12">Bifunctional protein FolD</fullName>
    </recommendedName>
    <domain>
        <recommendedName>
            <fullName evidence="12">Methylenetetrahydrofolate dehydrogenase</fullName>
            <ecNumber evidence="12">1.5.1.5</ecNumber>
        </recommendedName>
    </domain>
    <domain>
        <recommendedName>
            <fullName evidence="12">Methenyltetrahydrofolate cyclohydrolase</fullName>
            <ecNumber evidence="12">3.5.4.9</ecNumber>
        </recommendedName>
    </domain>
</protein>
<dbReference type="GO" id="GO:0009086">
    <property type="term" value="P:methionine biosynthetic process"/>
    <property type="evidence" value="ECO:0007669"/>
    <property type="project" value="UniProtKB-KW"/>
</dbReference>
<gene>
    <name evidence="12" type="primary">folD</name>
    <name evidence="15" type="ORF">SAMN05660653_01873</name>
</gene>
<evidence type="ECO:0000256" key="7">
    <source>
        <dbReference type="ARBA" id="ARBA00022857"/>
    </source>
</evidence>
<evidence type="ECO:0000256" key="6">
    <source>
        <dbReference type="ARBA" id="ARBA00022801"/>
    </source>
</evidence>
<name>A0A1G6D2Y5_9BACT</name>
<keyword evidence="11 12" id="KW-0511">Multifunctional enzyme</keyword>
<comment type="function">
    <text evidence="12">Catalyzes the oxidation of 5,10-methylenetetrahydrofolate to 5,10-methenyltetrahydrofolate and then the hydrolysis of 5,10-methenyltetrahydrofolate to 10-formyltetrahydrofolate.</text>
</comment>
<evidence type="ECO:0000256" key="10">
    <source>
        <dbReference type="ARBA" id="ARBA00023167"/>
    </source>
</evidence>
<dbReference type="EC" id="1.5.1.5" evidence="12"/>
<dbReference type="GO" id="GO:0005829">
    <property type="term" value="C:cytosol"/>
    <property type="evidence" value="ECO:0007669"/>
    <property type="project" value="TreeGrafter"/>
</dbReference>
<dbReference type="Gene3D" id="3.40.50.10860">
    <property type="entry name" value="Leucine Dehydrogenase, chain A, domain 1"/>
    <property type="match status" value="1"/>
</dbReference>
<keyword evidence="9 12" id="KW-0368">Histidine biosynthesis</keyword>
<dbReference type="GO" id="GO:0004488">
    <property type="term" value="F:methylenetetrahydrofolate dehydrogenase (NADP+) activity"/>
    <property type="evidence" value="ECO:0007669"/>
    <property type="project" value="UniProtKB-UniRule"/>
</dbReference>
<dbReference type="OrthoDB" id="9803580at2"/>
<comment type="caution">
    <text evidence="12">Lacks conserved residue(s) required for the propagation of feature annotation.</text>
</comment>
<evidence type="ECO:0000256" key="3">
    <source>
        <dbReference type="ARBA" id="ARBA00022563"/>
    </source>
</evidence>
<dbReference type="GO" id="GO:0035999">
    <property type="term" value="P:tetrahydrofolate interconversion"/>
    <property type="evidence" value="ECO:0007669"/>
    <property type="project" value="UniProtKB-UniRule"/>
</dbReference>
<reference evidence="15 16" key="1">
    <citation type="submission" date="2016-10" db="EMBL/GenBank/DDBJ databases">
        <authorList>
            <person name="de Groot N.N."/>
        </authorList>
    </citation>
    <scope>NUCLEOTIDE SEQUENCE [LARGE SCALE GENOMIC DNA]</scope>
    <source>
        <strain evidence="15 16">ASO4-2</strain>
    </source>
</reference>
<dbReference type="RefSeq" id="WP_092120521.1">
    <property type="nucleotide sequence ID" value="NZ_FMXO01000010.1"/>
</dbReference>
<evidence type="ECO:0000259" key="13">
    <source>
        <dbReference type="Pfam" id="PF00763"/>
    </source>
</evidence>
<dbReference type="GO" id="GO:0004477">
    <property type="term" value="F:methenyltetrahydrofolate cyclohydrolase activity"/>
    <property type="evidence" value="ECO:0007669"/>
    <property type="project" value="UniProtKB-UniRule"/>
</dbReference>
<dbReference type="InterPro" id="IPR020630">
    <property type="entry name" value="THF_DH/CycHdrlase_cat_dom"/>
</dbReference>
<dbReference type="PANTHER" id="PTHR48099">
    <property type="entry name" value="C-1-TETRAHYDROFOLATE SYNTHASE, CYTOPLASMIC-RELATED"/>
    <property type="match status" value="1"/>
</dbReference>
<dbReference type="HAMAP" id="MF_01576">
    <property type="entry name" value="THF_DHG_CYH"/>
    <property type="match status" value="1"/>
</dbReference>
<dbReference type="GO" id="GO:0000105">
    <property type="term" value="P:L-histidine biosynthetic process"/>
    <property type="evidence" value="ECO:0007669"/>
    <property type="project" value="UniProtKB-KW"/>
</dbReference>
<dbReference type="InterPro" id="IPR046346">
    <property type="entry name" value="Aminoacid_DH-like_N_sf"/>
</dbReference>
<dbReference type="PRINTS" id="PR00085">
    <property type="entry name" value="THFDHDRGNASE"/>
</dbReference>
<dbReference type="SUPFAM" id="SSF53223">
    <property type="entry name" value="Aminoacid dehydrogenase-like, N-terminal domain"/>
    <property type="match status" value="1"/>
</dbReference>
<keyword evidence="6 12" id="KW-0378">Hydrolase</keyword>
<dbReference type="NCBIfam" id="NF010783">
    <property type="entry name" value="PRK14186.1"/>
    <property type="match status" value="1"/>
</dbReference>
<sequence>MAALVLDGKKTAAKIRLELQREVADLAASRGFFPGLAVILVGEDPASQVYVRNKERACAEVGIVSRSLRLPGDVSQDHLEGLIRDLNADEKIHGILLQLPLPGGLQAQRCLELIAPEKDVDGFHPENMGRLTLGLPGLRPCTPAGVLELLARHDLSVAGKKAVIVGRSNIVGKPLAMMLAQPDSRGNATVTLCHSRTPDLAAEMRRADFLFLAVGRPLFATADMVAPGAVVVDVGINRTDQGLVGDADFASLLETVSAITPVPGGVGPMTIAQLLGNTVQAYRAAVRC</sequence>
<accession>A0A1G6D2Y5</accession>
<evidence type="ECO:0000256" key="1">
    <source>
        <dbReference type="ARBA" id="ARBA00004777"/>
    </source>
</evidence>
<dbReference type="Proteomes" id="UP000198771">
    <property type="component" value="Unassembled WGS sequence"/>
</dbReference>
<evidence type="ECO:0000256" key="9">
    <source>
        <dbReference type="ARBA" id="ARBA00023102"/>
    </source>
</evidence>
<dbReference type="InterPro" id="IPR000672">
    <property type="entry name" value="THF_DH/CycHdrlase"/>
</dbReference>
<dbReference type="Gene3D" id="3.40.50.720">
    <property type="entry name" value="NAD(P)-binding Rossmann-like Domain"/>
    <property type="match status" value="1"/>
</dbReference>
<dbReference type="Pfam" id="PF00763">
    <property type="entry name" value="THF_DHG_CYH"/>
    <property type="match status" value="1"/>
</dbReference>
<dbReference type="UniPathway" id="UPA00193"/>
<dbReference type="NCBIfam" id="NF010781">
    <property type="entry name" value="PRK14184.1"/>
    <property type="match status" value="1"/>
</dbReference>
<evidence type="ECO:0000313" key="16">
    <source>
        <dbReference type="Proteomes" id="UP000198771"/>
    </source>
</evidence>
<dbReference type="CDD" id="cd01080">
    <property type="entry name" value="NAD_bind_m-THF_DH_Cyclohyd"/>
    <property type="match status" value="1"/>
</dbReference>
<evidence type="ECO:0000313" key="15">
    <source>
        <dbReference type="EMBL" id="SDB39468.1"/>
    </source>
</evidence>
<keyword evidence="3 12" id="KW-0554">One-carbon metabolism</keyword>
<dbReference type="Pfam" id="PF02882">
    <property type="entry name" value="THF_DHG_CYH_C"/>
    <property type="match status" value="1"/>
</dbReference>
<evidence type="ECO:0000256" key="11">
    <source>
        <dbReference type="ARBA" id="ARBA00023268"/>
    </source>
</evidence>
<dbReference type="PROSITE" id="PS00767">
    <property type="entry name" value="THF_DHG_CYH_2"/>
    <property type="match status" value="1"/>
</dbReference>
<evidence type="ECO:0000259" key="14">
    <source>
        <dbReference type="Pfam" id="PF02882"/>
    </source>
</evidence>
<evidence type="ECO:0000256" key="4">
    <source>
        <dbReference type="ARBA" id="ARBA00022605"/>
    </source>
</evidence>
<evidence type="ECO:0000256" key="5">
    <source>
        <dbReference type="ARBA" id="ARBA00022755"/>
    </source>
</evidence>
<evidence type="ECO:0000256" key="2">
    <source>
        <dbReference type="ARBA" id="ARBA00011738"/>
    </source>
</evidence>
<comment type="catalytic activity">
    <reaction evidence="12">
        <text>(6R)-5,10-methenyltetrahydrofolate + H2O = (6R)-10-formyltetrahydrofolate + H(+)</text>
        <dbReference type="Rhea" id="RHEA:23700"/>
        <dbReference type="ChEBI" id="CHEBI:15377"/>
        <dbReference type="ChEBI" id="CHEBI:15378"/>
        <dbReference type="ChEBI" id="CHEBI:57455"/>
        <dbReference type="ChEBI" id="CHEBI:195366"/>
        <dbReference type="EC" id="3.5.4.9"/>
    </reaction>
</comment>
<dbReference type="SUPFAM" id="SSF51735">
    <property type="entry name" value="NAD(P)-binding Rossmann-fold domains"/>
    <property type="match status" value="1"/>
</dbReference>
<dbReference type="InterPro" id="IPR020631">
    <property type="entry name" value="THF_DH/CycHdrlase_NAD-bd_dom"/>
</dbReference>
<feature type="binding site" evidence="12">
    <location>
        <position position="236"/>
    </location>
    <ligand>
        <name>NADP(+)</name>
        <dbReference type="ChEBI" id="CHEBI:58349"/>
    </ligand>
</feature>
<keyword evidence="16" id="KW-1185">Reference proteome</keyword>
<feature type="binding site" evidence="12">
    <location>
        <begin position="166"/>
        <end position="168"/>
    </location>
    <ligand>
        <name>NADP(+)</name>
        <dbReference type="ChEBI" id="CHEBI:58349"/>
    </ligand>
</feature>
<dbReference type="STRING" id="617002.SAMN05660653_01873"/>
<dbReference type="EC" id="3.5.4.9" evidence="12"/>